<sequence>MPDRNLEELLEELKEPSAADRGPDGSHHFVADEDELLDEE</sequence>
<protein>
    <submittedName>
        <fullName evidence="2">Uncharacterized protein</fullName>
    </submittedName>
</protein>
<feature type="compositionally biased region" description="Basic and acidic residues" evidence="1">
    <location>
        <begin position="13"/>
        <end position="31"/>
    </location>
</feature>
<name>A0A839N0S3_9MICO</name>
<comment type="caution">
    <text evidence="2">The sequence shown here is derived from an EMBL/GenBank/DDBJ whole genome shotgun (WGS) entry which is preliminary data.</text>
</comment>
<evidence type="ECO:0000256" key="1">
    <source>
        <dbReference type="SAM" id="MobiDB-lite"/>
    </source>
</evidence>
<organism evidence="2 3">
    <name type="scientific">Flexivirga oryzae</name>
    <dbReference type="NCBI Taxonomy" id="1794944"/>
    <lineage>
        <taxon>Bacteria</taxon>
        <taxon>Bacillati</taxon>
        <taxon>Actinomycetota</taxon>
        <taxon>Actinomycetes</taxon>
        <taxon>Micrococcales</taxon>
        <taxon>Dermacoccaceae</taxon>
        <taxon>Flexivirga</taxon>
    </lineage>
</organism>
<reference evidence="2 3" key="1">
    <citation type="submission" date="2020-08" db="EMBL/GenBank/DDBJ databases">
        <title>Sequencing the genomes of 1000 actinobacteria strains.</title>
        <authorList>
            <person name="Klenk H.-P."/>
        </authorList>
    </citation>
    <scope>NUCLEOTIDE SEQUENCE [LARGE SCALE GENOMIC DNA]</scope>
    <source>
        <strain evidence="2 3">DSM 105369</strain>
    </source>
</reference>
<dbReference type="RefSeq" id="WP_281379567.1">
    <property type="nucleotide sequence ID" value="NZ_JACHVQ010000001.1"/>
</dbReference>
<gene>
    <name evidence="2" type="ORF">FHU39_000951</name>
</gene>
<dbReference type="AlphaFoldDB" id="A0A839N0S3"/>
<evidence type="ECO:0000313" key="2">
    <source>
        <dbReference type="EMBL" id="MBB2890967.1"/>
    </source>
</evidence>
<keyword evidence="3" id="KW-1185">Reference proteome</keyword>
<evidence type="ECO:0000313" key="3">
    <source>
        <dbReference type="Proteomes" id="UP000559182"/>
    </source>
</evidence>
<accession>A0A839N0S3</accession>
<feature type="region of interest" description="Disordered" evidence="1">
    <location>
        <begin position="13"/>
        <end position="40"/>
    </location>
</feature>
<dbReference type="EMBL" id="JACHVQ010000001">
    <property type="protein sequence ID" value="MBB2890967.1"/>
    <property type="molecule type" value="Genomic_DNA"/>
</dbReference>
<proteinExistence type="predicted"/>
<dbReference type="Proteomes" id="UP000559182">
    <property type="component" value="Unassembled WGS sequence"/>
</dbReference>